<evidence type="ECO:0000259" key="3">
    <source>
        <dbReference type="PROSITE" id="PS51831"/>
    </source>
</evidence>
<evidence type="ECO:0000256" key="2">
    <source>
        <dbReference type="SAM" id="Phobius"/>
    </source>
</evidence>
<feature type="transmembrane region" description="Helical" evidence="2">
    <location>
        <begin position="417"/>
        <end position="435"/>
    </location>
</feature>
<keyword evidence="2" id="KW-0472">Membrane</keyword>
<dbReference type="InterPro" id="IPR011621">
    <property type="entry name" value="Metal-dep_PHydrolase_7TM_intra"/>
</dbReference>
<dbReference type="SMART" id="SM00471">
    <property type="entry name" value="HDc"/>
    <property type="match status" value="1"/>
</dbReference>
<dbReference type="Pfam" id="PF01966">
    <property type="entry name" value="HD"/>
    <property type="match status" value="1"/>
</dbReference>
<dbReference type="Gene3D" id="1.10.3210.10">
    <property type="entry name" value="Hypothetical protein af1432"/>
    <property type="match status" value="1"/>
</dbReference>
<feature type="transmembrane region" description="Helical" evidence="2">
    <location>
        <begin position="447"/>
        <end position="469"/>
    </location>
</feature>
<dbReference type="InterPro" id="IPR006674">
    <property type="entry name" value="HD_domain"/>
</dbReference>
<feature type="transmembrane region" description="Helical" evidence="2">
    <location>
        <begin position="285"/>
        <end position="306"/>
    </location>
</feature>
<dbReference type="Proteomes" id="UP000520814">
    <property type="component" value="Unassembled WGS sequence"/>
</dbReference>
<dbReference type="SUPFAM" id="SSF109604">
    <property type="entry name" value="HD-domain/PDEase-like"/>
    <property type="match status" value="1"/>
</dbReference>
<feature type="transmembrane region" description="Helical" evidence="2">
    <location>
        <begin position="351"/>
        <end position="381"/>
    </location>
</feature>
<feature type="compositionally biased region" description="Basic and acidic residues" evidence="1">
    <location>
        <begin position="709"/>
        <end position="740"/>
    </location>
</feature>
<gene>
    <name evidence="4" type="ORF">HNQ39_004476</name>
</gene>
<feature type="domain" description="HD" evidence="3">
    <location>
        <begin position="504"/>
        <end position="647"/>
    </location>
</feature>
<dbReference type="CDD" id="cd00077">
    <property type="entry name" value="HDc"/>
    <property type="match status" value="1"/>
</dbReference>
<dbReference type="InterPro" id="IPR011624">
    <property type="entry name" value="Metal-dep_PHydrolase_7TM_extra"/>
</dbReference>
<evidence type="ECO:0000256" key="1">
    <source>
        <dbReference type="SAM" id="MobiDB-lite"/>
    </source>
</evidence>
<dbReference type="PANTHER" id="PTHR36442:SF1">
    <property type="entry name" value="CYCLIC-DI-AMP PHOSPHODIESTERASE PGPH"/>
    <property type="match status" value="1"/>
</dbReference>
<feature type="transmembrane region" description="Helical" evidence="2">
    <location>
        <begin position="393"/>
        <end position="411"/>
    </location>
</feature>
<evidence type="ECO:0000313" key="4">
    <source>
        <dbReference type="EMBL" id="MBB6052655.1"/>
    </source>
</evidence>
<dbReference type="PANTHER" id="PTHR36442">
    <property type="entry name" value="CYCLIC-DI-AMP PHOSPHODIESTERASE PGPH"/>
    <property type="match status" value="1"/>
</dbReference>
<dbReference type="PROSITE" id="PS51831">
    <property type="entry name" value="HD"/>
    <property type="match status" value="1"/>
</dbReference>
<sequence>MKMRWRLPFELQIRSTSPRPRRRTEPRRKAPPAPRVAPVRLLLALGTTAILALLLCIHLLPNRVSVALGSIAKQEVTAPRTARYEDTEATRRLRDEAMNSVEKRYQLIPDALQNIQESVKTVFEAIENPIRDTPDVNDIRRQSGLSVTTATVEALKTQPKALQEKAQEVAGRLVTRTMEGSLRDDTNDLLIARRSLVADPILLDLPENLRAPVAAICSEALTNNKHYDARATQQARDEAESSVQRQMRRIAAGEQVLRPGERVTQAHLDALTALGLRNASLDTTAVLVIVLMVGLIVGFVTIYLRLFHPDLYNDTPRLFLLSILAIVSVMGIKLGSSLLGLPFTGINLSYLGMMCVASAGMVIGLLLSPSVATLIVALLAVTSGVVLNNELRFTLFTLGSSLAGIVSVASMRNRSDVFRAGLAVCGANAILSLLVSQIEHDLPREMLAGALMGIGSGLVALALFYLGVWCLERPFGITTHLRLLELSDPATPILQDFRLAVPGTYAHSLMVGNLAHVAAEAIGADAMLVRVAAYYHDLGKMNRPEFFIENQANAENVHDSISPSLSALVLVNHVKDGLEIAERVGLPPKVREVISQHHGTTLMKYFYHQATGGVPDPTLESQFRYPGPKPQSKEAAILMLADGVEAASRVLSKPTPQRVNEFVARMIEDKRVDGQLDECPLTLRDLKMIQEVFTRTLCATLHARIEYPKDPKTAREHKEQREQKEPKESHDPSGDSRPEPAPEPDPAVGAGRRRRAKTPLGMP</sequence>
<feature type="region of interest" description="Disordered" evidence="1">
    <location>
        <begin position="709"/>
        <end position="763"/>
    </location>
</feature>
<comment type="caution">
    <text evidence="4">The sequence shown here is derived from an EMBL/GenBank/DDBJ whole genome shotgun (WGS) entry which is preliminary data.</text>
</comment>
<protein>
    <recommendedName>
        <fullName evidence="3">HD domain-containing protein</fullName>
    </recommendedName>
</protein>
<proteinExistence type="predicted"/>
<dbReference type="AlphaFoldDB" id="A0A7W9STP8"/>
<keyword evidence="5" id="KW-1185">Reference proteome</keyword>
<dbReference type="RefSeq" id="WP_184202095.1">
    <property type="nucleotide sequence ID" value="NZ_JACHGW010000004.1"/>
</dbReference>
<name>A0A7W9STP8_ARMRO</name>
<keyword evidence="2" id="KW-0812">Transmembrane</keyword>
<keyword evidence="2" id="KW-1133">Transmembrane helix</keyword>
<dbReference type="NCBIfam" id="TIGR00277">
    <property type="entry name" value="HDIG"/>
    <property type="match status" value="1"/>
</dbReference>
<feature type="transmembrane region" description="Helical" evidence="2">
    <location>
        <begin position="318"/>
        <end position="339"/>
    </location>
</feature>
<evidence type="ECO:0000313" key="5">
    <source>
        <dbReference type="Proteomes" id="UP000520814"/>
    </source>
</evidence>
<dbReference type="EMBL" id="JACHGW010000004">
    <property type="protein sequence ID" value="MBB6052655.1"/>
    <property type="molecule type" value="Genomic_DNA"/>
</dbReference>
<accession>A0A7W9STP8</accession>
<organism evidence="4 5">
    <name type="scientific">Armatimonas rosea</name>
    <dbReference type="NCBI Taxonomy" id="685828"/>
    <lineage>
        <taxon>Bacteria</taxon>
        <taxon>Bacillati</taxon>
        <taxon>Armatimonadota</taxon>
        <taxon>Armatimonadia</taxon>
        <taxon>Armatimonadales</taxon>
        <taxon>Armatimonadaceae</taxon>
        <taxon>Armatimonas</taxon>
    </lineage>
</organism>
<dbReference type="InterPro" id="IPR052722">
    <property type="entry name" value="PgpH_phosphodiesterase"/>
</dbReference>
<reference evidence="4 5" key="1">
    <citation type="submission" date="2020-08" db="EMBL/GenBank/DDBJ databases">
        <title>Genomic Encyclopedia of Type Strains, Phase IV (KMG-IV): sequencing the most valuable type-strain genomes for metagenomic binning, comparative biology and taxonomic classification.</title>
        <authorList>
            <person name="Goeker M."/>
        </authorList>
    </citation>
    <scope>NUCLEOTIDE SEQUENCE [LARGE SCALE GENOMIC DNA]</scope>
    <source>
        <strain evidence="4 5">DSM 23562</strain>
    </source>
</reference>
<dbReference type="InterPro" id="IPR003607">
    <property type="entry name" value="HD/PDEase_dom"/>
</dbReference>
<dbReference type="InterPro" id="IPR006675">
    <property type="entry name" value="HDIG_dom"/>
</dbReference>
<dbReference type="Pfam" id="PF07698">
    <property type="entry name" value="7TM-7TMR_HD"/>
    <property type="match status" value="1"/>
</dbReference>
<dbReference type="Pfam" id="PF07697">
    <property type="entry name" value="7TMR-HDED"/>
    <property type="match status" value="1"/>
</dbReference>